<keyword evidence="3" id="KW-1185">Reference proteome</keyword>
<accession>A0A7Y9IC49</accession>
<organism evidence="2 3">
    <name type="scientific">Microlunatus parietis</name>
    <dbReference type="NCBI Taxonomy" id="682979"/>
    <lineage>
        <taxon>Bacteria</taxon>
        <taxon>Bacillati</taxon>
        <taxon>Actinomycetota</taxon>
        <taxon>Actinomycetes</taxon>
        <taxon>Propionibacteriales</taxon>
        <taxon>Propionibacteriaceae</taxon>
        <taxon>Microlunatus</taxon>
    </lineage>
</organism>
<dbReference type="Proteomes" id="UP000569914">
    <property type="component" value="Unassembled WGS sequence"/>
</dbReference>
<dbReference type="EMBL" id="JACCBU010000001">
    <property type="protein sequence ID" value="NYE74112.1"/>
    <property type="molecule type" value="Genomic_DNA"/>
</dbReference>
<dbReference type="Pfam" id="PF13228">
    <property type="entry name" value="DUF4037"/>
    <property type="match status" value="1"/>
</dbReference>
<dbReference type="AlphaFoldDB" id="A0A7Y9IC49"/>
<name>A0A7Y9IC49_9ACTN</name>
<reference evidence="2 3" key="1">
    <citation type="submission" date="2020-07" db="EMBL/GenBank/DDBJ databases">
        <title>Sequencing the genomes of 1000 actinobacteria strains.</title>
        <authorList>
            <person name="Klenk H.-P."/>
        </authorList>
    </citation>
    <scope>NUCLEOTIDE SEQUENCE [LARGE SCALE GENOMIC DNA]</scope>
    <source>
        <strain evidence="2 3">DSM 22083</strain>
    </source>
</reference>
<evidence type="ECO:0000259" key="1">
    <source>
        <dbReference type="Pfam" id="PF13228"/>
    </source>
</evidence>
<dbReference type="InterPro" id="IPR025117">
    <property type="entry name" value="DUF4037"/>
</dbReference>
<gene>
    <name evidence="2" type="ORF">BKA15_005441</name>
</gene>
<evidence type="ECO:0000313" key="2">
    <source>
        <dbReference type="EMBL" id="NYE74112.1"/>
    </source>
</evidence>
<evidence type="ECO:0000313" key="3">
    <source>
        <dbReference type="Proteomes" id="UP000569914"/>
    </source>
</evidence>
<protein>
    <recommendedName>
        <fullName evidence="1">DUF4037 domain-containing protein</fullName>
    </recommendedName>
</protein>
<proteinExistence type="predicted"/>
<comment type="caution">
    <text evidence="2">The sequence shown here is derived from an EMBL/GenBank/DDBJ whole genome shotgun (WGS) entry which is preliminary data.</text>
</comment>
<dbReference type="RefSeq" id="WP_179756189.1">
    <property type="nucleotide sequence ID" value="NZ_JACCBU010000001.1"/>
</dbReference>
<sequence length="353" mass="39987">MAEFVKGLELAHSFYEDVVAPLIGRPHTACLIGEGSEVLGYDTERSTDHEWGPRLQVFLAEEDVALVRDRIQGRLPLHYRDRPTSWYSLDAGKETHHLEIGTLTDWLARRIPTITLEPPDLATWLSVPQQHLLQLTAGRVFRDDLGELTALRTRYQWYPDDVWRWIMAAQWHLIANQSPFLGRSVELGDLRGARLITARLCRLIMELAFLQERRYRPYDKWFSRAFDDLDAAGDLGPLIDRALTEPPTGRADDSVLRAMILAGSRHNELGLSEPVPPKIGPFEVGINAAVRPYPVLNSAALIDAIVDSITDPALRDLPRVGTIDQLTHADDLLINFTEWPARLARTFRTQPLI</sequence>
<feature type="domain" description="DUF4037" evidence="1">
    <location>
        <begin position="124"/>
        <end position="222"/>
    </location>
</feature>